<organism evidence="2 3">
    <name type="scientific">Candidatus Uhrbacteria bacterium RIFOXYC2_FULL_47_19</name>
    <dbReference type="NCBI Taxonomy" id="1802424"/>
    <lineage>
        <taxon>Bacteria</taxon>
        <taxon>Candidatus Uhriibacteriota</taxon>
    </lineage>
</organism>
<dbReference type="EMBL" id="MGFG01000024">
    <property type="protein sequence ID" value="OGM00792.1"/>
    <property type="molecule type" value="Genomic_DNA"/>
</dbReference>
<sequence length="179" mass="19923">MKITLNLLSPNKKHALRTVLALTSVQTAILLAAFVAMSLAGLLFSLRMTLASTARGLHDQSSAALDEYETTAKLIRDTNGFIKRTEDVHESFIDWSAILESISQSAPDGIKFDGLTVDVDHSISIVGLAMTRDEVLEMERRLKANPNFKDISSPLSNILQRENLRFEFNLKYDPNQDSN</sequence>
<keyword evidence="1" id="KW-0812">Transmembrane</keyword>
<name>A0A1F7WDA9_9BACT</name>
<gene>
    <name evidence="2" type="ORF">A2480_01150</name>
</gene>
<comment type="caution">
    <text evidence="2">The sequence shown here is derived from an EMBL/GenBank/DDBJ whole genome shotgun (WGS) entry which is preliminary data.</text>
</comment>
<feature type="transmembrane region" description="Helical" evidence="1">
    <location>
        <begin position="20"/>
        <end position="46"/>
    </location>
</feature>
<evidence type="ECO:0000313" key="2">
    <source>
        <dbReference type="EMBL" id="OGM00792.1"/>
    </source>
</evidence>
<dbReference type="PANTHER" id="PTHR40278:SF1">
    <property type="entry name" value="DNA UTILIZATION PROTEIN HOFN"/>
    <property type="match status" value="1"/>
</dbReference>
<keyword evidence="1" id="KW-0472">Membrane</keyword>
<accession>A0A1F7WDA9</accession>
<dbReference type="Proteomes" id="UP000176988">
    <property type="component" value="Unassembled WGS sequence"/>
</dbReference>
<dbReference type="PANTHER" id="PTHR40278">
    <property type="entry name" value="DNA UTILIZATION PROTEIN HOFN"/>
    <property type="match status" value="1"/>
</dbReference>
<dbReference type="InterPro" id="IPR052534">
    <property type="entry name" value="Extracell_DNA_Util/SecSys_Comp"/>
</dbReference>
<evidence type="ECO:0000313" key="3">
    <source>
        <dbReference type="Proteomes" id="UP000176988"/>
    </source>
</evidence>
<dbReference type="InterPro" id="IPR007813">
    <property type="entry name" value="PilN"/>
</dbReference>
<keyword evidence="1" id="KW-1133">Transmembrane helix</keyword>
<dbReference type="STRING" id="1802424.A2480_01150"/>
<evidence type="ECO:0000256" key="1">
    <source>
        <dbReference type="SAM" id="Phobius"/>
    </source>
</evidence>
<dbReference type="Pfam" id="PF05137">
    <property type="entry name" value="PilN"/>
    <property type="match status" value="1"/>
</dbReference>
<proteinExistence type="predicted"/>
<dbReference type="AlphaFoldDB" id="A0A1F7WDA9"/>
<protein>
    <submittedName>
        <fullName evidence="2">Uncharacterized protein</fullName>
    </submittedName>
</protein>
<reference evidence="2 3" key="1">
    <citation type="journal article" date="2016" name="Nat. Commun.">
        <title>Thousands of microbial genomes shed light on interconnected biogeochemical processes in an aquifer system.</title>
        <authorList>
            <person name="Anantharaman K."/>
            <person name="Brown C.T."/>
            <person name="Hug L.A."/>
            <person name="Sharon I."/>
            <person name="Castelle C.J."/>
            <person name="Probst A.J."/>
            <person name="Thomas B.C."/>
            <person name="Singh A."/>
            <person name="Wilkins M.J."/>
            <person name="Karaoz U."/>
            <person name="Brodie E.L."/>
            <person name="Williams K.H."/>
            <person name="Hubbard S.S."/>
            <person name="Banfield J.F."/>
        </authorList>
    </citation>
    <scope>NUCLEOTIDE SEQUENCE [LARGE SCALE GENOMIC DNA]</scope>
</reference>